<comment type="caution">
    <text evidence="3">The sequence shown here is derived from an EMBL/GenBank/DDBJ whole genome shotgun (WGS) entry which is preliminary data.</text>
</comment>
<evidence type="ECO:0000313" key="3">
    <source>
        <dbReference type="EMBL" id="KAG0566737.1"/>
    </source>
</evidence>
<dbReference type="SMART" id="SM00256">
    <property type="entry name" value="FBOX"/>
    <property type="match status" value="1"/>
</dbReference>
<dbReference type="PANTHER" id="PTHR31672:SF2">
    <property type="entry name" value="F-BOX DOMAIN-CONTAINING PROTEIN"/>
    <property type="match status" value="1"/>
</dbReference>
<dbReference type="AlphaFoldDB" id="A0A8T0H7S6"/>
<dbReference type="InterPro" id="IPR001810">
    <property type="entry name" value="F-box_dom"/>
</dbReference>
<sequence>MINGVLGVHRFWRYTIRFDDLGIAERLSTMAYGDVSDAETHPHLLASIDSVSGSATAASGLEKQDSSPWRSLPNDILDQALALLPLPDVFRVRSVCKRWNSVIHCAQFQELSLRSSVSWGPFYSPRVGWKGQGSRSVLWSSYDLSEGKWITMPQFEFPVCAQSSSWNLLAANGGLFCFGASDGPRRILVCNPMTKTWRELPSVNMDYSARVVMVTHMIVDELRSSYKILFAGTATVDLYDSVTNKWNAAEKLSAGLSFRSGAYCNGEIYLLTKLLSSGLYSVMILDLTNLRWKESTILIPPSFAKYPYIVACSGQVYLVGGSSETTDTMPMGSIGLFQLDPSGRWNKVSEYSNHAFLRSTGAIYGCGAHRGKIYVVTYAYDMWVAVYNCASGFWEEPIKGNFFDMKDIFETKFAFQPNLRVAP</sequence>
<keyword evidence="1" id="KW-0677">Repeat</keyword>
<evidence type="ECO:0000256" key="1">
    <source>
        <dbReference type="ARBA" id="ARBA00022737"/>
    </source>
</evidence>
<protein>
    <recommendedName>
        <fullName evidence="2">F-box domain-containing protein</fullName>
    </recommendedName>
</protein>
<name>A0A8T0H7S6_CERPU</name>
<dbReference type="FunFam" id="1.20.1280.50:FF:000008">
    <property type="entry name" value="F-box only protein 6"/>
    <property type="match status" value="1"/>
</dbReference>
<dbReference type="Gene3D" id="2.120.10.80">
    <property type="entry name" value="Kelch-type beta propeller"/>
    <property type="match status" value="1"/>
</dbReference>
<dbReference type="Gene3D" id="1.20.1280.50">
    <property type="match status" value="1"/>
</dbReference>
<evidence type="ECO:0000313" key="4">
    <source>
        <dbReference type="Proteomes" id="UP000822688"/>
    </source>
</evidence>
<gene>
    <name evidence="3" type="ORF">KC19_7G083900</name>
</gene>
<dbReference type="Proteomes" id="UP000822688">
    <property type="component" value="Chromosome 7"/>
</dbReference>
<dbReference type="SUPFAM" id="SSF117281">
    <property type="entry name" value="Kelch motif"/>
    <property type="match status" value="1"/>
</dbReference>
<dbReference type="EMBL" id="CM026428">
    <property type="protein sequence ID" value="KAG0566737.1"/>
    <property type="molecule type" value="Genomic_DNA"/>
</dbReference>
<dbReference type="InterPro" id="IPR036047">
    <property type="entry name" value="F-box-like_dom_sf"/>
</dbReference>
<proteinExistence type="predicted"/>
<keyword evidence="4" id="KW-1185">Reference proteome</keyword>
<dbReference type="Pfam" id="PF00646">
    <property type="entry name" value="F-box"/>
    <property type="match status" value="1"/>
</dbReference>
<dbReference type="InterPro" id="IPR015915">
    <property type="entry name" value="Kelch-typ_b-propeller"/>
</dbReference>
<dbReference type="SUPFAM" id="SSF81383">
    <property type="entry name" value="F-box domain"/>
    <property type="match status" value="1"/>
</dbReference>
<evidence type="ECO:0000259" key="2">
    <source>
        <dbReference type="PROSITE" id="PS50181"/>
    </source>
</evidence>
<reference evidence="3" key="1">
    <citation type="submission" date="2020-06" db="EMBL/GenBank/DDBJ databases">
        <title>WGS assembly of Ceratodon purpureus strain R40.</title>
        <authorList>
            <person name="Carey S.B."/>
            <person name="Jenkins J."/>
            <person name="Shu S."/>
            <person name="Lovell J.T."/>
            <person name="Sreedasyam A."/>
            <person name="Maumus F."/>
            <person name="Tiley G.P."/>
            <person name="Fernandez-Pozo N."/>
            <person name="Barry K."/>
            <person name="Chen C."/>
            <person name="Wang M."/>
            <person name="Lipzen A."/>
            <person name="Daum C."/>
            <person name="Saski C.A."/>
            <person name="Payton A.C."/>
            <person name="Mcbreen J.C."/>
            <person name="Conrad R.E."/>
            <person name="Kollar L.M."/>
            <person name="Olsson S."/>
            <person name="Huttunen S."/>
            <person name="Landis J.B."/>
            <person name="Wickett N.J."/>
            <person name="Johnson M.G."/>
            <person name="Rensing S.A."/>
            <person name="Grimwood J."/>
            <person name="Schmutz J."/>
            <person name="Mcdaniel S.F."/>
        </authorList>
    </citation>
    <scope>NUCLEOTIDE SEQUENCE</scope>
    <source>
        <strain evidence="3">R40</strain>
    </source>
</reference>
<dbReference type="PANTHER" id="PTHR31672">
    <property type="entry name" value="BNACNNG10540D PROTEIN"/>
    <property type="match status" value="1"/>
</dbReference>
<dbReference type="Pfam" id="PF03478">
    <property type="entry name" value="Beta-prop_KIB1-4"/>
    <property type="match status" value="1"/>
</dbReference>
<accession>A0A8T0H7S6</accession>
<organism evidence="3 4">
    <name type="scientific">Ceratodon purpureus</name>
    <name type="common">Fire moss</name>
    <name type="synonym">Dicranum purpureum</name>
    <dbReference type="NCBI Taxonomy" id="3225"/>
    <lineage>
        <taxon>Eukaryota</taxon>
        <taxon>Viridiplantae</taxon>
        <taxon>Streptophyta</taxon>
        <taxon>Embryophyta</taxon>
        <taxon>Bryophyta</taxon>
        <taxon>Bryophytina</taxon>
        <taxon>Bryopsida</taxon>
        <taxon>Dicranidae</taxon>
        <taxon>Pseudoditrichales</taxon>
        <taxon>Ditrichaceae</taxon>
        <taxon>Ceratodon</taxon>
    </lineage>
</organism>
<feature type="domain" description="F-box" evidence="2">
    <location>
        <begin position="66"/>
        <end position="111"/>
    </location>
</feature>
<dbReference type="InterPro" id="IPR005174">
    <property type="entry name" value="KIB1-4_b-propeller"/>
</dbReference>
<dbReference type="PROSITE" id="PS50181">
    <property type="entry name" value="FBOX"/>
    <property type="match status" value="1"/>
</dbReference>
<dbReference type="InterPro" id="IPR050796">
    <property type="entry name" value="SCF_F-box_component"/>
</dbReference>